<dbReference type="PRINTS" id="PR00343">
    <property type="entry name" value="SELECTIN"/>
</dbReference>
<evidence type="ECO:0000256" key="4">
    <source>
        <dbReference type="ARBA" id="ARBA00022536"/>
    </source>
</evidence>
<dbReference type="AlphaFoldDB" id="A0A452RUW6"/>
<evidence type="ECO:0000256" key="15">
    <source>
        <dbReference type="ARBA" id="ARBA00023180"/>
    </source>
</evidence>
<evidence type="ECO:0000256" key="11">
    <source>
        <dbReference type="ARBA" id="ARBA00022889"/>
    </source>
</evidence>
<keyword evidence="14 16" id="KW-1015">Disulfide bond</keyword>
<keyword evidence="20" id="KW-1185">Reference proteome</keyword>
<evidence type="ECO:0000256" key="2">
    <source>
        <dbReference type="ARBA" id="ARBA00004479"/>
    </source>
</evidence>
<dbReference type="FunFam" id="3.10.100.10:FF:000007">
    <property type="entry name" value="L-selectin"/>
    <property type="match status" value="1"/>
</dbReference>
<dbReference type="PANTHER" id="PTHR19325">
    <property type="entry name" value="COMPLEMENT COMPONENT-RELATED SUSHI DOMAIN-CONTAINING"/>
    <property type="match status" value="1"/>
</dbReference>
<dbReference type="CDD" id="cd03592">
    <property type="entry name" value="CLECT_selectins_like"/>
    <property type="match status" value="1"/>
</dbReference>
<evidence type="ECO:0000259" key="18">
    <source>
        <dbReference type="PROSITE" id="PS50923"/>
    </source>
</evidence>
<reference evidence="20" key="1">
    <citation type="submission" date="2016-06" db="EMBL/GenBank/DDBJ databases">
        <title>De novo assembly and RNA-Seq shows season-dependent expression and editing in black bear kidneys.</title>
        <authorList>
            <person name="Korstanje R."/>
            <person name="Srivastava A."/>
            <person name="Sarsani V.K."/>
            <person name="Sheehan S.M."/>
            <person name="Seger R.L."/>
            <person name="Barter M.E."/>
            <person name="Lindqvist C."/>
            <person name="Brody L.C."/>
            <person name="Mullikin J.C."/>
        </authorList>
    </citation>
    <scope>NUCLEOTIDE SEQUENCE [LARGE SCALE GENOMIC DNA]</scope>
</reference>
<evidence type="ECO:0000256" key="12">
    <source>
        <dbReference type="ARBA" id="ARBA00022989"/>
    </source>
</evidence>
<dbReference type="CDD" id="cd00033">
    <property type="entry name" value="CCP"/>
    <property type="match status" value="2"/>
</dbReference>
<keyword evidence="6" id="KW-0812">Transmembrane</keyword>
<evidence type="ECO:0000256" key="8">
    <source>
        <dbReference type="ARBA" id="ARBA00022729"/>
    </source>
</evidence>
<proteinExistence type="predicted"/>
<organism evidence="19 20">
    <name type="scientific">Ursus americanus</name>
    <name type="common">American black bear</name>
    <name type="synonym">Euarctos americanus</name>
    <dbReference type="NCBI Taxonomy" id="9643"/>
    <lineage>
        <taxon>Eukaryota</taxon>
        <taxon>Metazoa</taxon>
        <taxon>Chordata</taxon>
        <taxon>Craniata</taxon>
        <taxon>Vertebrata</taxon>
        <taxon>Euteleostomi</taxon>
        <taxon>Mammalia</taxon>
        <taxon>Eutheria</taxon>
        <taxon>Laurasiatheria</taxon>
        <taxon>Carnivora</taxon>
        <taxon>Caniformia</taxon>
        <taxon>Ursidae</taxon>
        <taxon>Ursus</taxon>
    </lineage>
</organism>
<keyword evidence="11" id="KW-0130">Cell adhesion</keyword>
<dbReference type="SUPFAM" id="SSF56436">
    <property type="entry name" value="C-type lectin-like"/>
    <property type="match status" value="1"/>
</dbReference>
<feature type="disulfide bond" evidence="16">
    <location>
        <begin position="197"/>
        <end position="224"/>
    </location>
</feature>
<keyword evidence="10" id="KW-0106">Calcium</keyword>
<evidence type="ECO:0000259" key="17">
    <source>
        <dbReference type="PROSITE" id="PS50041"/>
    </source>
</evidence>
<feature type="disulfide bond" evidence="16">
    <location>
        <begin position="259"/>
        <end position="286"/>
    </location>
</feature>
<dbReference type="InterPro" id="IPR050350">
    <property type="entry name" value="Compl-Cell_Adhes-Reg"/>
</dbReference>
<name>A0A452RUW6_URSAM</name>
<comment type="caution">
    <text evidence="16">Lacks conserved residue(s) required for the propagation of feature annotation.</text>
</comment>
<evidence type="ECO:0000256" key="16">
    <source>
        <dbReference type="PROSITE-ProRule" id="PRU00302"/>
    </source>
</evidence>
<evidence type="ECO:0000256" key="7">
    <source>
        <dbReference type="ARBA" id="ARBA00022723"/>
    </source>
</evidence>
<evidence type="ECO:0000256" key="14">
    <source>
        <dbReference type="ARBA" id="ARBA00023157"/>
    </source>
</evidence>
<keyword evidence="9" id="KW-0677">Repeat</keyword>
<keyword evidence="8" id="KW-0732">Signal</keyword>
<dbReference type="PROSITE" id="PS50041">
    <property type="entry name" value="C_TYPE_LECTIN_2"/>
    <property type="match status" value="1"/>
</dbReference>
<dbReference type="PROSITE" id="PS50923">
    <property type="entry name" value="SUSHI"/>
    <property type="match status" value="2"/>
</dbReference>
<dbReference type="Pfam" id="PF00059">
    <property type="entry name" value="Lectin_C"/>
    <property type="match status" value="1"/>
</dbReference>
<keyword evidence="4" id="KW-0245">EGF-like domain</keyword>
<comment type="subcellular location">
    <subcellularLocation>
        <location evidence="1">Cell membrane</location>
    </subcellularLocation>
    <subcellularLocation>
        <location evidence="2">Membrane</location>
        <topology evidence="2">Single-pass type I membrane protein</topology>
    </subcellularLocation>
</comment>
<keyword evidence="7" id="KW-0479">Metal-binding</keyword>
<evidence type="ECO:0000256" key="1">
    <source>
        <dbReference type="ARBA" id="ARBA00004236"/>
    </source>
</evidence>
<accession>A0A452RUW6</accession>
<dbReference type="InterPro" id="IPR016187">
    <property type="entry name" value="CTDL_fold"/>
</dbReference>
<evidence type="ECO:0000256" key="13">
    <source>
        <dbReference type="ARBA" id="ARBA00023136"/>
    </source>
</evidence>
<dbReference type="GO" id="GO:0007155">
    <property type="term" value="P:cell adhesion"/>
    <property type="evidence" value="ECO:0007669"/>
    <property type="project" value="UniProtKB-KW"/>
</dbReference>
<dbReference type="GO" id="GO:0005886">
    <property type="term" value="C:plasma membrane"/>
    <property type="evidence" value="ECO:0007669"/>
    <property type="project" value="UniProtKB-SubCell"/>
</dbReference>
<dbReference type="Pfam" id="PF00084">
    <property type="entry name" value="Sushi"/>
    <property type="match status" value="2"/>
</dbReference>
<evidence type="ECO:0000256" key="5">
    <source>
        <dbReference type="ARBA" id="ARBA00022659"/>
    </source>
</evidence>
<feature type="domain" description="Sushi" evidence="18">
    <location>
        <begin position="227"/>
        <end position="288"/>
    </location>
</feature>
<dbReference type="InterPro" id="IPR000436">
    <property type="entry name" value="Sushi_SCR_CCP_dom"/>
</dbReference>
<dbReference type="InterPro" id="IPR033991">
    <property type="entry name" value="Selectin_CTLD"/>
</dbReference>
<keyword evidence="3" id="KW-1003">Cell membrane</keyword>
<evidence type="ECO:0000256" key="3">
    <source>
        <dbReference type="ARBA" id="ARBA00022475"/>
    </source>
</evidence>
<keyword evidence="15" id="KW-0325">Glycoprotein</keyword>
<dbReference type="SUPFAM" id="SSF57535">
    <property type="entry name" value="Complement control module/SCR domain"/>
    <property type="match status" value="2"/>
</dbReference>
<dbReference type="FunFam" id="2.10.70.10:FF:000001">
    <property type="entry name" value="Selectin P"/>
    <property type="match status" value="2"/>
</dbReference>
<evidence type="ECO:0000256" key="9">
    <source>
        <dbReference type="ARBA" id="ARBA00022737"/>
    </source>
</evidence>
<dbReference type="PANTHER" id="PTHR19325:SF484">
    <property type="entry name" value="P-SELECTIN"/>
    <property type="match status" value="1"/>
</dbReference>
<evidence type="ECO:0000256" key="10">
    <source>
        <dbReference type="ARBA" id="ARBA00022837"/>
    </source>
</evidence>
<dbReference type="InterPro" id="IPR001304">
    <property type="entry name" value="C-type_lectin-like"/>
</dbReference>
<keyword evidence="13" id="KW-0472">Membrane</keyword>
<keyword evidence="12" id="KW-1133">Transmembrane helix</keyword>
<dbReference type="PROSITE" id="PS00615">
    <property type="entry name" value="C_TYPE_LECTIN_1"/>
    <property type="match status" value="1"/>
</dbReference>
<dbReference type="Ensembl" id="ENSUAMT00000025950.1">
    <property type="protein sequence ID" value="ENSUAMP00000023228.1"/>
    <property type="gene ID" value="ENSUAMG00000018143.1"/>
</dbReference>
<dbReference type="SMART" id="SM00034">
    <property type="entry name" value="CLECT"/>
    <property type="match status" value="1"/>
</dbReference>
<dbReference type="Proteomes" id="UP000291022">
    <property type="component" value="Unassembled WGS sequence"/>
</dbReference>
<protein>
    <submittedName>
        <fullName evidence="19">Selectin P</fullName>
    </submittedName>
</protein>
<evidence type="ECO:0000313" key="19">
    <source>
        <dbReference type="Ensembl" id="ENSUAMP00000023228.1"/>
    </source>
</evidence>
<dbReference type="GeneTree" id="ENSGT00940000161063"/>
<reference evidence="19" key="2">
    <citation type="submission" date="2025-08" db="UniProtKB">
        <authorList>
            <consortium name="Ensembl"/>
        </authorList>
    </citation>
    <scope>IDENTIFICATION</scope>
</reference>
<reference evidence="19" key="3">
    <citation type="submission" date="2025-09" db="UniProtKB">
        <authorList>
            <consortium name="Ensembl"/>
        </authorList>
    </citation>
    <scope>IDENTIFICATION</scope>
</reference>
<feature type="domain" description="Sushi" evidence="18">
    <location>
        <begin position="165"/>
        <end position="226"/>
    </location>
</feature>
<keyword evidence="5 16" id="KW-0768">Sushi</keyword>
<sequence>MGSKEVEDPEMKRKEGNQYWGRRDANLAFTLLYAELIKQKEVAAWTYNYSIKAYSWNYSRIFCQKHYTDLVAIQNKKEIAYLNDVIPYYNSYYWIGIRKINDKWTWVGTKKLLTEEAENWADNEPNNKKNNQDCVEIYIKSVSAPGKWNDEPCAKRKRALCYTVTECGDFHLPQHVHMNCSHPLGNFSFNSECSFHCAEGYELNGPSKLECLASGTWTNEPPRCVAAHCPPLKTPERGSMTCPHSADAFQYPSSCHFSCEEGFALVGPEVVQCTASGVWTAAAPVCEGEFPGIGAVSHLFIRYALRSTSDRPFVLALGMRR</sequence>
<dbReference type="Gene3D" id="2.10.70.10">
    <property type="entry name" value="Complement Module, domain 1"/>
    <property type="match status" value="2"/>
</dbReference>
<dbReference type="InterPro" id="IPR002396">
    <property type="entry name" value="Selectin_superfamily"/>
</dbReference>
<dbReference type="InterPro" id="IPR018378">
    <property type="entry name" value="C-type_lectin_CS"/>
</dbReference>
<evidence type="ECO:0000256" key="6">
    <source>
        <dbReference type="ARBA" id="ARBA00022692"/>
    </source>
</evidence>
<dbReference type="GO" id="GO:0046872">
    <property type="term" value="F:metal ion binding"/>
    <property type="evidence" value="ECO:0007669"/>
    <property type="project" value="UniProtKB-KW"/>
</dbReference>
<dbReference type="InterPro" id="IPR016186">
    <property type="entry name" value="C-type_lectin-like/link_sf"/>
</dbReference>
<dbReference type="SMART" id="SM00032">
    <property type="entry name" value="CCP"/>
    <property type="match status" value="2"/>
</dbReference>
<feature type="domain" description="C-type lectin" evidence="17">
    <location>
        <begin position="42"/>
        <end position="162"/>
    </location>
</feature>
<dbReference type="Gene3D" id="3.10.100.10">
    <property type="entry name" value="Mannose-Binding Protein A, subunit A"/>
    <property type="match status" value="1"/>
</dbReference>
<gene>
    <name evidence="19" type="primary">SELP</name>
</gene>
<dbReference type="InterPro" id="IPR035976">
    <property type="entry name" value="Sushi/SCR/CCP_sf"/>
</dbReference>
<evidence type="ECO:0000313" key="20">
    <source>
        <dbReference type="Proteomes" id="UP000291022"/>
    </source>
</evidence>